<dbReference type="RefSeq" id="WP_104469879.1">
    <property type="nucleotide sequence ID" value="NZ_CP041295.1"/>
</dbReference>
<feature type="transmembrane region" description="Helical" evidence="1">
    <location>
        <begin position="35"/>
        <end position="52"/>
    </location>
</feature>
<comment type="caution">
    <text evidence="2">The sequence shown here is derived from an EMBL/GenBank/DDBJ whole genome shotgun (WGS) entry which is preliminary data.</text>
</comment>
<dbReference type="EMBL" id="JAWJYY010000001">
    <property type="protein sequence ID" value="MDV4315293.1"/>
    <property type="molecule type" value="Genomic_DNA"/>
</dbReference>
<sequence length="212" mass="25024">MIDYQLQAKHWLMLVLLGLTMLLASINPMEFSAYVLHQVGTILMLIVLLLLFKKVGLSFSSFVFYLIFLLIHILGAHYLYSYVPYNDWLLQYFGFDLNQWLGWERNMYDRFVHFAYGVLLYPLFFRLHRLCFPNAKDWMIFLLVVQWVMSSSLIYEWLEWLLAIILSPETAENYNGQQGDVWDAHKDMLLATLGAILAGSWSLYKDRKKALD</sequence>
<feature type="transmembrane region" description="Helical" evidence="1">
    <location>
        <begin position="139"/>
        <end position="158"/>
    </location>
</feature>
<evidence type="ECO:0000256" key="1">
    <source>
        <dbReference type="SAM" id="Phobius"/>
    </source>
</evidence>
<evidence type="ECO:0000313" key="3">
    <source>
        <dbReference type="Proteomes" id="UP001284654"/>
    </source>
</evidence>
<dbReference type="Pfam" id="PF09997">
    <property type="entry name" value="DUF2238"/>
    <property type="match status" value="1"/>
</dbReference>
<dbReference type="Proteomes" id="UP001284654">
    <property type="component" value="Unassembled WGS sequence"/>
</dbReference>
<accession>A0AAW8YXU7</accession>
<feature type="transmembrane region" description="Helical" evidence="1">
    <location>
        <begin position="111"/>
        <end position="127"/>
    </location>
</feature>
<feature type="transmembrane region" description="Helical" evidence="1">
    <location>
        <begin position="59"/>
        <end position="80"/>
    </location>
</feature>
<dbReference type="AlphaFoldDB" id="A0AAW8YXU7"/>
<keyword evidence="1" id="KW-1133">Transmembrane helix</keyword>
<feature type="transmembrane region" description="Helical" evidence="1">
    <location>
        <begin position="12"/>
        <end position="29"/>
    </location>
</feature>
<evidence type="ECO:0000313" key="2">
    <source>
        <dbReference type="EMBL" id="MDV4315293.1"/>
    </source>
</evidence>
<organism evidence="2 3">
    <name type="scientific">Acinetobacter indicus</name>
    <dbReference type="NCBI Taxonomy" id="756892"/>
    <lineage>
        <taxon>Bacteria</taxon>
        <taxon>Pseudomonadati</taxon>
        <taxon>Pseudomonadota</taxon>
        <taxon>Gammaproteobacteria</taxon>
        <taxon>Moraxellales</taxon>
        <taxon>Moraxellaceae</taxon>
        <taxon>Acinetobacter</taxon>
    </lineage>
</organism>
<proteinExistence type="predicted"/>
<gene>
    <name evidence="2" type="ORF">MSG88_05840</name>
</gene>
<name>A0AAW8YXU7_9GAMM</name>
<reference evidence="2" key="1">
    <citation type="submission" date="2023-10" db="EMBL/GenBank/DDBJ databases">
        <authorList>
            <person name="Sykes E.M.E."/>
            <person name="Khan I.U.H."/>
            <person name="Kumar A."/>
        </authorList>
    </citation>
    <scope>NUCLEOTIDE SEQUENCE</scope>
    <source>
        <strain evidence="2">IK5</strain>
    </source>
</reference>
<keyword evidence="1" id="KW-0472">Membrane</keyword>
<dbReference type="InterPro" id="IPR014509">
    <property type="entry name" value="YjdF-like"/>
</dbReference>
<feature type="transmembrane region" description="Helical" evidence="1">
    <location>
        <begin position="188"/>
        <end position="204"/>
    </location>
</feature>
<protein>
    <submittedName>
        <fullName evidence="2">DUF2238 domain-containing protein</fullName>
    </submittedName>
</protein>
<keyword evidence="1" id="KW-0812">Transmembrane</keyword>